<evidence type="ECO:0000256" key="4">
    <source>
        <dbReference type="SAM" id="MobiDB-lite"/>
    </source>
</evidence>
<dbReference type="AlphaFoldDB" id="A0A3N0APA6"/>
<keyword evidence="3" id="KW-0804">Transcription</keyword>
<feature type="transmembrane region" description="Helical" evidence="5">
    <location>
        <begin position="318"/>
        <end position="339"/>
    </location>
</feature>
<name>A0A3N0APA6_9ACTN</name>
<evidence type="ECO:0000256" key="3">
    <source>
        <dbReference type="ARBA" id="ARBA00023163"/>
    </source>
</evidence>
<evidence type="ECO:0000313" key="8">
    <source>
        <dbReference type="Proteomes" id="UP000278327"/>
    </source>
</evidence>
<dbReference type="SUPFAM" id="SSF46894">
    <property type="entry name" value="C-terminal effector domain of the bipartite response regulators"/>
    <property type="match status" value="1"/>
</dbReference>
<dbReference type="PANTHER" id="PTHR44688:SF16">
    <property type="entry name" value="DNA-BINDING TRANSCRIPTIONAL ACTIVATOR DEVR_DOSR"/>
    <property type="match status" value="1"/>
</dbReference>
<dbReference type="SMART" id="SM00421">
    <property type="entry name" value="HTH_LUXR"/>
    <property type="match status" value="1"/>
</dbReference>
<feature type="transmembrane region" description="Helical" evidence="5">
    <location>
        <begin position="131"/>
        <end position="152"/>
    </location>
</feature>
<dbReference type="InterPro" id="IPR036388">
    <property type="entry name" value="WH-like_DNA-bd_sf"/>
</dbReference>
<feature type="transmembrane region" description="Helical" evidence="5">
    <location>
        <begin position="12"/>
        <end position="38"/>
    </location>
</feature>
<feature type="transmembrane region" description="Helical" evidence="5">
    <location>
        <begin position="266"/>
        <end position="287"/>
    </location>
</feature>
<evidence type="ECO:0000256" key="2">
    <source>
        <dbReference type="ARBA" id="ARBA00023125"/>
    </source>
</evidence>
<keyword evidence="1" id="KW-0805">Transcription regulation</keyword>
<feature type="transmembrane region" description="Helical" evidence="5">
    <location>
        <begin position="50"/>
        <end position="72"/>
    </location>
</feature>
<dbReference type="Proteomes" id="UP000278327">
    <property type="component" value="Unassembled WGS sequence"/>
</dbReference>
<dbReference type="GO" id="GO:0006355">
    <property type="term" value="P:regulation of DNA-templated transcription"/>
    <property type="evidence" value="ECO:0007669"/>
    <property type="project" value="InterPro"/>
</dbReference>
<keyword evidence="5" id="KW-0812">Transmembrane</keyword>
<feature type="transmembrane region" description="Helical" evidence="5">
    <location>
        <begin position="351"/>
        <end position="371"/>
    </location>
</feature>
<feature type="domain" description="HTH luxR-type" evidence="6">
    <location>
        <begin position="438"/>
        <end position="504"/>
    </location>
</feature>
<keyword evidence="5" id="KW-1133">Transmembrane helix</keyword>
<dbReference type="PRINTS" id="PR00038">
    <property type="entry name" value="HTHLUXR"/>
</dbReference>
<organism evidence="7 8">
    <name type="scientific">Adlercreutzia equolifaciens subsp. celatus DSM 18785</name>
    <dbReference type="NCBI Taxonomy" id="1121021"/>
    <lineage>
        <taxon>Bacteria</taxon>
        <taxon>Bacillati</taxon>
        <taxon>Actinomycetota</taxon>
        <taxon>Coriobacteriia</taxon>
        <taxon>Eggerthellales</taxon>
        <taxon>Eggerthellaceae</taxon>
        <taxon>Adlercreutzia</taxon>
    </lineage>
</organism>
<dbReference type="PANTHER" id="PTHR44688">
    <property type="entry name" value="DNA-BINDING TRANSCRIPTIONAL ACTIVATOR DEVR_DOSR"/>
    <property type="match status" value="1"/>
</dbReference>
<dbReference type="InterPro" id="IPR016032">
    <property type="entry name" value="Sig_transdc_resp-reg_C-effctor"/>
</dbReference>
<evidence type="ECO:0000259" key="6">
    <source>
        <dbReference type="PROSITE" id="PS50043"/>
    </source>
</evidence>
<feature type="transmembrane region" description="Helical" evidence="5">
    <location>
        <begin position="294"/>
        <end position="312"/>
    </location>
</feature>
<feature type="region of interest" description="Disordered" evidence="4">
    <location>
        <begin position="197"/>
        <end position="220"/>
    </location>
</feature>
<comment type="caution">
    <text evidence="7">The sequence shown here is derived from an EMBL/GenBank/DDBJ whole genome shotgun (WGS) entry which is preliminary data.</text>
</comment>
<reference evidence="7 8" key="1">
    <citation type="journal article" date="2019" name="Microbiol. Resour. Announc.">
        <title>Draft Genome Sequences of Type Strains of Gordonibacter faecihominis, Paraeggerthella hongkongensis, Parvibacter caecicola,Slackia equolifaciens, Slackia faecicanis, and Slackia isoflavoniconvertens.</title>
        <authorList>
            <person name="Danylec N."/>
            <person name="Stoll D.A."/>
            <person name="Dotsch A."/>
            <person name="Huch M."/>
        </authorList>
    </citation>
    <scope>NUCLEOTIDE SEQUENCE [LARGE SCALE GENOMIC DNA]</scope>
    <source>
        <strain evidence="7 8">DSM 18785</strain>
    </source>
</reference>
<sequence length="516" mass="55268">MKLWNTAKNNDAGFTFGWALALHGLGLALFWCGCFLLWENWFYGGDVSHWASRVAEIASFCAIGLVATRVLLSEKKMALAAMAFQLGAFGLQSVGLAAPFGAVACGMCAGAATALFLCAAMIVFSRFRPRATQVCIIGAFIVSHGIAVAATWVAPDALAQVDSLALMVGSLLLFFTCLSCPELSVRESFAREERDLSKSEAGAGVPPIGEGAAQRTGETDSSHNRLRAVWFLMRPIVVPAMVFALLCGVATQLFVEGAASSSGLYVMADIAAVVALVILLGIAFFDIDLTVETSTLVVLPVFAGIMLAASLLSPDGIVDIGVCIRASFTVVQVLVWVYFAREGYESGSIFLAAFALSFGLLRGSVLIGRLLGTAASFLGASSLSNLLFALIALWLLYVTVMLFRGMMALRRSSSAASDRAVKETDSEGTSLSVPAACHAIANRYGLSSREERIMELFASGRTASYIGKELFISESTVRTYIRRIYQKMDSHSRQDLMDEIEIELNRSSCFESDYAS</sequence>
<protein>
    <recommendedName>
        <fullName evidence="6">HTH luxR-type domain-containing protein</fullName>
    </recommendedName>
</protein>
<dbReference type="PROSITE" id="PS50043">
    <property type="entry name" value="HTH_LUXR_2"/>
    <property type="match status" value="1"/>
</dbReference>
<dbReference type="PROSITE" id="PS51257">
    <property type="entry name" value="PROKAR_LIPOPROTEIN"/>
    <property type="match status" value="1"/>
</dbReference>
<feature type="transmembrane region" description="Helical" evidence="5">
    <location>
        <begin position="164"/>
        <end position="185"/>
    </location>
</feature>
<dbReference type="EMBL" id="QICA01000023">
    <property type="protein sequence ID" value="RNL36421.1"/>
    <property type="molecule type" value="Genomic_DNA"/>
</dbReference>
<accession>A0A3N0APA6</accession>
<feature type="transmembrane region" description="Helical" evidence="5">
    <location>
        <begin position="231"/>
        <end position="254"/>
    </location>
</feature>
<feature type="transmembrane region" description="Helical" evidence="5">
    <location>
        <begin position="383"/>
        <end position="403"/>
    </location>
</feature>
<proteinExistence type="predicted"/>
<gene>
    <name evidence="7" type="ORF">DMP10_11000</name>
</gene>
<dbReference type="Pfam" id="PF00196">
    <property type="entry name" value="GerE"/>
    <property type="match status" value="1"/>
</dbReference>
<dbReference type="RefSeq" id="WP_117284994.1">
    <property type="nucleotide sequence ID" value="NZ_JAMTCE010000021.1"/>
</dbReference>
<evidence type="ECO:0000256" key="1">
    <source>
        <dbReference type="ARBA" id="ARBA00023015"/>
    </source>
</evidence>
<dbReference type="Gene3D" id="1.10.10.10">
    <property type="entry name" value="Winged helix-like DNA-binding domain superfamily/Winged helix DNA-binding domain"/>
    <property type="match status" value="1"/>
</dbReference>
<dbReference type="InterPro" id="IPR000792">
    <property type="entry name" value="Tscrpt_reg_LuxR_C"/>
</dbReference>
<keyword evidence="5" id="KW-0472">Membrane</keyword>
<keyword evidence="8" id="KW-1185">Reference proteome</keyword>
<dbReference type="CDD" id="cd06170">
    <property type="entry name" value="LuxR_C_like"/>
    <property type="match status" value="1"/>
</dbReference>
<dbReference type="PROSITE" id="PS00622">
    <property type="entry name" value="HTH_LUXR_1"/>
    <property type="match status" value="1"/>
</dbReference>
<evidence type="ECO:0000256" key="5">
    <source>
        <dbReference type="SAM" id="Phobius"/>
    </source>
</evidence>
<dbReference type="GO" id="GO:0003677">
    <property type="term" value="F:DNA binding"/>
    <property type="evidence" value="ECO:0007669"/>
    <property type="project" value="UniProtKB-KW"/>
</dbReference>
<feature type="transmembrane region" description="Helical" evidence="5">
    <location>
        <begin position="100"/>
        <end position="124"/>
    </location>
</feature>
<keyword evidence="2" id="KW-0238">DNA-binding</keyword>
<evidence type="ECO:0000313" key="7">
    <source>
        <dbReference type="EMBL" id="RNL36421.1"/>
    </source>
</evidence>